<comment type="similarity">
    <text evidence="1">Belongs to the membrane fusion protein (MFP) (TC 8.A.1) family.</text>
</comment>
<keyword evidence="2" id="KW-0732">Signal</keyword>
<dbReference type="GO" id="GO:0015562">
    <property type="term" value="F:efflux transmembrane transporter activity"/>
    <property type="evidence" value="ECO:0007669"/>
    <property type="project" value="TreeGrafter"/>
</dbReference>
<dbReference type="Gene3D" id="2.40.420.20">
    <property type="match status" value="1"/>
</dbReference>
<dbReference type="AlphaFoldDB" id="A0A845HYF0"/>
<comment type="caution">
    <text evidence="3">The sequence shown here is derived from an EMBL/GenBank/DDBJ whole genome shotgun (WGS) entry which is preliminary data.</text>
</comment>
<dbReference type="SUPFAM" id="SSF111369">
    <property type="entry name" value="HlyD-like secretion proteins"/>
    <property type="match status" value="1"/>
</dbReference>
<name>A0A845HYF0_9BURK</name>
<evidence type="ECO:0000256" key="1">
    <source>
        <dbReference type="ARBA" id="ARBA00009477"/>
    </source>
</evidence>
<accession>A0A845HYF0</accession>
<gene>
    <name evidence="3" type="ORF">GTP23_06780</name>
</gene>
<dbReference type="RefSeq" id="WP_161034377.1">
    <property type="nucleotide sequence ID" value="NZ_WWCL01000001.1"/>
</dbReference>
<dbReference type="Gene3D" id="2.40.50.100">
    <property type="match status" value="1"/>
</dbReference>
<dbReference type="PANTHER" id="PTHR30469">
    <property type="entry name" value="MULTIDRUG RESISTANCE PROTEIN MDTA"/>
    <property type="match status" value="1"/>
</dbReference>
<evidence type="ECO:0000313" key="3">
    <source>
        <dbReference type="EMBL" id="MYN44777.1"/>
    </source>
</evidence>
<protein>
    <submittedName>
        <fullName evidence="3">Efflux RND transporter periplasmic adaptor subunit</fullName>
    </submittedName>
</protein>
<dbReference type="GO" id="GO:1990281">
    <property type="term" value="C:efflux pump complex"/>
    <property type="evidence" value="ECO:0007669"/>
    <property type="project" value="TreeGrafter"/>
</dbReference>
<dbReference type="NCBIfam" id="TIGR01730">
    <property type="entry name" value="RND_mfp"/>
    <property type="match status" value="1"/>
</dbReference>
<evidence type="ECO:0000256" key="2">
    <source>
        <dbReference type="SAM" id="SignalP"/>
    </source>
</evidence>
<keyword evidence="4" id="KW-1185">Reference proteome</keyword>
<dbReference type="EMBL" id="WWCL01000001">
    <property type="protein sequence ID" value="MYN44777.1"/>
    <property type="molecule type" value="Genomic_DNA"/>
</dbReference>
<sequence>MRLRNLLPLSAALLLAACAEQAPSTPPTTKPVKVEVAGARAGPTVDSFVGTIRARQRTELSFETYGRLHSIKVDVGDHVRAGQVLAQLDEAPTRWRLDKAVAERKAASVTLTERETWLRQQEALMRDNIIAPAALQLAQASYQQAVSQLTAAEAAVASARRDLELTRITAPFDGRIVARLAQPFVDIAAGQSVLQLEAGQEYELISMLPDVVAEKLAIGKEAFAYSGEQRLALKLARLSSRSENGSLVQAIFQIKDAPANIRSGTVVELELARAEDAQLTLPNTALINANDGKTTNVFIIKSGSLHRRAITTDGHLLPNGRIAITSGVANGEHVVIAGTAFLKDGQAVVEHQSQTILQGVSQ</sequence>
<proteinExistence type="inferred from homology"/>
<reference evidence="3" key="1">
    <citation type="submission" date="2019-12" db="EMBL/GenBank/DDBJ databases">
        <title>Novel species isolated from a subtropical stream in China.</title>
        <authorList>
            <person name="Lu H."/>
        </authorList>
    </citation>
    <scope>NUCLEOTIDE SEQUENCE [LARGE SCALE GENOMIC DNA]</scope>
    <source>
        <strain evidence="3">FT93W</strain>
    </source>
</reference>
<dbReference type="PROSITE" id="PS51257">
    <property type="entry name" value="PROKAR_LIPOPROTEIN"/>
    <property type="match status" value="1"/>
</dbReference>
<evidence type="ECO:0000313" key="4">
    <source>
        <dbReference type="Proteomes" id="UP000444316"/>
    </source>
</evidence>
<dbReference type="Proteomes" id="UP000444316">
    <property type="component" value="Unassembled WGS sequence"/>
</dbReference>
<dbReference type="InterPro" id="IPR006143">
    <property type="entry name" value="RND_pump_MFP"/>
</dbReference>
<feature type="signal peptide" evidence="2">
    <location>
        <begin position="1"/>
        <end position="24"/>
    </location>
</feature>
<feature type="chain" id="PRO_5033022724" evidence="2">
    <location>
        <begin position="25"/>
        <end position="362"/>
    </location>
</feature>
<organism evidence="3 4">
    <name type="scientific">Duganella fentianensis</name>
    <dbReference type="NCBI Taxonomy" id="2692177"/>
    <lineage>
        <taxon>Bacteria</taxon>
        <taxon>Pseudomonadati</taxon>
        <taxon>Pseudomonadota</taxon>
        <taxon>Betaproteobacteria</taxon>
        <taxon>Burkholderiales</taxon>
        <taxon>Oxalobacteraceae</taxon>
        <taxon>Telluria group</taxon>
        <taxon>Duganella</taxon>
    </lineage>
</organism>